<proteinExistence type="inferred from homology"/>
<dbReference type="Gene3D" id="3.40.50.300">
    <property type="entry name" value="P-loop containing nucleotide triphosphate hydrolases"/>
    <property type="match status" value="1"/>
</dbReference>
<dbReference type="Pfam" id="PF00685">
    <property type="entry name" value="Sulfotransfer_1"/>
    <property type="match status" value="1"/>
</dbReference>
<accession>F6ZYZ9</accession>
<sequence>MDKSFFEGVRCLLPEGNNVDMQQFADFFNNAHIHHPQIKQYNGYNLFPGFEPNTADYVYNKWEPKSGDVVVCSYPKTGTTWLREIIHQILYSNEPDLLAKMKHFSPVFSCLEIGPVSKFEVVDNLIMRRRVFMTHLSPACLNFDKFQRKGVKLIYIMRNPKDQVISWYHFAHQHHFIQNKVEPWDQLCPEDFGKFIDICIEGNQGYFGKQREGYLEHVRYWYEHKDDPNILFVMYEDLKRDFCKEVRKISDFLEVPLSNAQVDQIMKNTSIQSMKKNMPDKATDLAKSMVRKGNVGNWKDHFTTEQSQYCDDKVKRILGNTDIQFTYEL</sequence>
<dbReference type="OrthoDB" id="205623at2759"/>
<dbReference type="AlphaFoldDB" id="F6ZYZ9"/>
<protein>
    <recommendedName>
        <fullName evidence="3">Sulfotransferase</fullName>
        <ecNumber evidence="3">2.8.2.-</ecNumber>
    </recommendedName>
</protein>
<dbReference type="GO" id="GO:0008146">
    <property type="term" value="F:sulfotransferase activity"/>
    <property type="evidence" value="ECO:0000318"/>
    <property type="project" value="GO_Central"/>
</dbReference>
<comment type="similarity">
    <text evidence="1 3">Belongs to the sulfotransferase 1 family.</text>
</comment>
<dbReference type="SUPFAM" id="SSF52540">
    <property type="entry name" value="P-loop containing nucleoside triphosphate hydrolases"/>
    <property type="match status" value="1"/>
</dbReference>
<dbReference type="InterPro" id="IPR000863">
    <property type="entry name" value="Sulfotransferase_dom"/>
</dbReference>
<dbReference type="PANTHER" id="PTHR11783">
    <property type="entry name" value="SULFOTRANSFERASE SULT"/>
    <property type="match status" value="1"/>
</dbReference>
<reference evidence="5" key="3">
    <citation type="submission" date="2025-08" db="UniProtKB">
        <authorList>
            <consortium name="Ensembl"/>
        </authorList>
    </citation>
    <scope>IDENTIFICATION</scope>
</reference>
<name>F6ZYZ9_CIOIN</name>
<dbReference type="EMBL" id="EAAA01000079">
    <property type="status" value="NOT_ANNOTATED_CDS"/>
    <property type="molecule type" value="Genomic_DNA"/>
</dbReference>
<dbReference type="HOGENOM" id="CLU_027239_1_2_1"/>
<gene>
    <name evidence="5" type="primary">LOC100177098</name>
</gene>
<dbReference type="GeneTree" id="ENSGT00940000163815"/>
<keyword evidence="6" id="KW-1185">Reference proteome</keyword>
<reference evidence="5" key="4">
    <citation type="submission" date="2025-09" db="UniProtKB">
        <authorList>
            <consortium name="Ensembl"/>
        </authorList>
    </citation>
    <scope>IDENTIFICATION</scope>
</reference>
<evidence type="ECO:0000313" key="6">
    <source>
        <dbReference type="Proteomes" id="UP000008144"/>
    </source>
</evidence>
<evidence type="ECO:0000259" key="4">
    <source>
        <dbReference type="Pfam" id="PF00685"/>
    </source>
</evidence>
<dbReference type="EC" id="2.8.2.-" evidence="3"/>
<dbReference type="GeneID" id="100177098"/>
<evidence type="ECO:0000313" key="5">
    <source>
        <dbReference type="Ensembl" id="ENSCINP00000029621.2"/>
    </source>
</evidence>
<dbReference type="GO" id="GO:0051923">
    <property type="term" value="P:sulfation"/>
    <property type="evidence" value="ECO:0000318"/>
    <property type="project" value="GO_Central"/>
</dbReference>
<dbReference type="OMA" id="FSCLEIG"/>
<evidence type="ECO:0000256" key="3">
    <source>
        <dbReference type="RuleBase" id="RU361155"/>
    </source>
</evidence>
<feature type="domain" description="Sulfotransferase" evidence="4">
    <location>
        <begin position="68"/>
        <end position="318"/>
    </location>
</feature>
<dbReference type="KEGG" id="cin:100177098"/>
<dbReference type="InParanoid" id="F6ZYZ9"/>
<dbReference type="Ensembl" id="ENSCINT00000029867.2">
    <property type="protein sequence ID" value="ENSCINP00000029621.2"/>
    <property type="gene ID" value="ENSCING00000017547.2"/>
</dbReference>
<dbReference type="InterPro" id="IPR027417">
    <property type="entry name" value="P-loop_NTPase"/>
</dbReference>
<keyword evidence="2 3" id="KW-0808">Transferase</keyword>
<dbReference type="GO" id="GO:0005737">
    <property type="term" value="C:cytoplasm"/>
    <property type="evidence" value="ECO:0000318"/>
    <property type="project" value="GO_Central"/>
</dbReference>
<accession>A0A1W2WGQ4</accession>
<evidence type="ECO:0000256" key="1">
    <source>
        <dbReference type="ARBA" id="ARBA00005771"/>
    </source>
</evidence>
<reference evidence="6" key="1">
    <citation type="journal article" date="2002" name="Science">
        <title>The draft genome of Ciona intestinalis: insights into chordate and vertebrate origins.</title>
        <authorList>
            <person name="Dehal P."/>
            <person name="Satou Y."/>
            <person name="Campbell R.K."/>
            <person name="Chapman J."/>
            <person name="Degnan B."/>
            <person name="De Tomaso A."/>
            <person name="Davidson B."/>
            <person name="Di Gregorio A."/>
            <person name="Gelpke M."/>
            <person name="Goodstein D.M."/>
            <person name="Harafuji N."/>
            <person name="Hastings K.E."/>
            <person name="Ho I."/>
            <person name="Hotta K."/>
            <person name="Huang W."/>
            <person name="Kawashima T."/>
            <person name="Lemaire P."/>
            <person name="Martinez D."/>
            <person name="Meinertzhagen I.A."/>
            <person name="Necula S."/>
            <person name="Nonaka M."/>
            <person name="Putnam N."/>
            <person name="Rash S."/>
            <person name="Saiga H."/>
            <person name="Satake M."/>
            <person name="Terry A."/>
            <person name="Yamada L."/>
            <person name="Wang H.G."/>
            <person name="Awazu S."/>
            <person name="Azumi K."/>
            <person name="Boore J."/>
            <person name="Branno M."/>
            <person name="Chin-Bow S."/>
            <person name="DeSantis R."/>
            <person name="Doyle S."/>
            <person name="Francino P."/>
            <person name="Keys D.N."/>
            <person name="Haga S."/>
            <person name="Hayashi H."/>
            <person name="Hino K."/>
            <person name="Imai K.S."/>
            <person name="Inaba K."/>
            <person name="Kano S."/>
            <person name="Kobayashi K."/>
            <person name="Kobayashi M."/>
            <person name="Lee B.I."/>
            <person name="Makabe K.W."/>
            <person name="Manohar C."/>
            <person name="Matassi G."/>
            <person name="Medina M."/>
            <person name="Mochizuki Y."/>
            <person name="Mount S."/>
            <person name="Morishita T."/>
            <person name="Miura S."/>
            <person name="Nakayama A."/>
            <person name="Nishizaka S."/>
            <person name="Nomoto H."/>
            <person name="Ohta F."/>
            <person name="Oishi K."/>
            <person name="Rigoutsos I."/>
            <person name="Sano M."/>
            <person name="Sasaki A."/>
            <person name="Sasakura Y."/>
            <person name="Shoguchi E."/>
            <person name="Shin-i T."/>
            <person name="Spagnuolo A."/>
            <person name="Stainier D."/>
            <person name="Suzuki M.M."/>
            <person name="Tassy O."/>
            <person name="Takatori N."/>
            <person name="Tokuoka M."/>
            <person name="Yagi K."/>
            <person name="Yoshizaki F."/>
            <person name="Wada S."/>
            <person name="Zhang C."/>
            <person name="Hyatt P.D."/>
            <person name="Larimer F."/>
            <person name="Detter C."/>
            <person name="Doggett N."/>
            <person name="Glavina T."/>
            <person name="Hawkins T."/>
            <person name="Richardson P."/>
            <person name="Lucas S."/>
            <person name="Kohara Y."/>
            <person name="Levine M."/>
            <person name="Satoh N."/>
            <person name="Rokhsar D.S."/>
        </authorList>
    </citation>
    <scope>NUCLEOTIDE SEQUENCE [LARGE SCALE GENOMIC DNA]</scope>
</reference>
<dbReference type="Proteomes" id="UP000008144">
    <property type="component" value="Chromosome 1"/>
</dbReference>
<reference evidence="5" key="2">
    <citation type="journal article" date="2008" name="Genome Biol.">
        <title>Improved genome assembly and evidence-based global gene model set for the chordate Ciona intestinalis: new insight into intron and operon populations.</title>
        <authorList>
            <person name="Satou Y."/>
            <person name="Mineta K."/>
            <person name="Ogasawara M."/>
            <person name="Sasakura Y."/>
            <person name="Shoguchi E."/>
            <person name="Ueno K."/>
            <person name="Yamada L."/>
            <person name="Matsumoto J."/>
            <person name="Wasserscheid J."/>
            <person name="Dewar K."/>
            <person name="Wiley G.B."/>
            <person name="Macmil S.L."/>
            <person name="Roe B.A."/>
            <person name="Zeller R.W."/>
            <person name="Hastings K.E."/>
            <person name="Lemaire P."/>
            <person name="Lindquist E."/>
            <person name="Endo T."/>
            <person name="Hotta K."/>
            <person name="Inaba K."/>
        </authorList>
    </citation>
    <scope>NUCLEOTIDE SEQUENCE [LARGE SCALE GENOMIC DNA]</scope>
    <source>
        <strain evidence="5">wild type</strain>
    </source>
</reference>
<dbReference type="RefSeq" id="XP_002128305.1">
    <property type="nucleotide sequence ID" value="XM_002128269.5"/>
</dbReference>
<evidence type="ECO:0000256" key="2">
    <source>
        <dbReference type="ARBA" id="ARBA00022679"/>
    </source>
</evidence>
<organism evidence="5 6">
    <name type="scientific">Ciona intestinalis</name>
    <name type="common">Transparent sea squirt</name>
    <name type="synonym">Ascidia intestinalis</name>
    <dbReference type="NCBI Taxonomy" id="7719"/>
    <lineage>
        <taxon>Eukaryota</taxon>
        <taxon>Metazoa</taxon>
        <taxon>Chordata</taxon>
        <taxon>Tunicata</taxon>
        <taxon>Ascidiacea</taxon>
        <taxon>Phlebobranchia</taxon>
        <taxon>Cionidae</taxon>
        <taxon>Ciona</taxon>
    </lineage>
</organism>